<dbReference type="Gene3D" id="3.55.50.30">
    <property type="match status" value="1"/>
</dbReference>
<organism evidence="5 6">
    <name type="scientific">Steroidobacter flavus</name>
    <dbReference type="NCBI Taxonomy" id="1842136"/>
    <lineage>
        <taxon>Bacteria</taxon>
        <taxon>Pseudomonadati</taxon>
        <taxon>Pseudomonadota</taxon>
        <taxon>Gammaproteobacteria</taxon>
        <taxon>Steroidobacterales</taxon>
        <taxon>Steroidobacteraceae</taxon>
        <taxon>Steroidobacter</taxon>
    </lineage>
</organism>
<evidence type="ECO:0000313" key="5">
    <source>
        <dbReference type="EMBL" id="MFC4314775.1"/>
    </source>
</evidence>
<dbReference type="RefSeq" id="WP_380606235.1">
    <property type="nucleotide sequence ID" value="NZ_JBHSDU010000015.1"/>
</dbReference>
<gene>
    <name evidence="5" type="ORF">ACFPN2_37270</name>
</gene>
<dbReference type="Pfam" id="PF16220">
    <property type="entry name" value="DUF4880"/>
    <property type="match status" value="1"/>
</dbReference>
<feature type="domain" description="Protein FecR C-terminal" evidence="4">
    <location>
        <begin position="267"/>
        <end position="334"/>
    </location>
</feature>
<dbReference type="Gene3D" id="2.60.120.1440">
    <property type="match status" value="1"/>
</dbReference>
<dbReference type="Pfam" id="PF04773">
    <property type="entry name" value="FecR"/>
    <property type="match status" value="1"/>
</dbReference>
<reference evidence="6" key="1">
    <citation type="journal article" date="2019" name="Int. J. Syst. Evol. Microbiol.">
        <title>The Global Catalogue of Microorganisms (GCM) 10K type strain sequencing project: providing services to taxonomists for standard genome sequencing and annotation.</title>
        <authorList>
            <consortium name="The Broad Institute Genomics Platform"/>
            <consortium name="The Broad Institute Genome Sequencing Center for Infectious Disease"/>
            <person name="Wu L."/>
            <person name="Ma J."/>
        </authorList>
    </citation>
    <scope>NUCLEOTIDE SEQUENCE [LARGE SCALE GENOMIC DNA]</scope>
    <source>
        <strain evidence="6">CGMCC 1.10759</strain>
    </source>
</reference>
<keyword evidence="6" id="KW-1185">Reference proteome</keyword>
<evidence type="ECO:0000313" key="6">
    <source>
        <dbReference type="Proteomes" id="UP001595904"/>
    </source>
</evidence>
<feature type="domain" description="FecR N-terminal" evidence="3">
    <location>
        <begin position="4"/>
        <end position="34"/>
    </location>
</feature>
<sequence>MASEASEWIARIDRGLSATEQQSLEQWLAADPARVVALMKLARVYDKLDSMGRLADLFPRPEASRRGWLVPAAALASLLVLIGVVGVSTWRSVPEPASTMAAAPSEVTGEQTFATPVGERSTIRLPDGSSLTLNTDTRVRTRFTAQVRELFLDRGEMHLQVAHERDRPLNVYIGDRFVQAVGTEFNLRIANDRRVELLVTEGKVLVGRRGELPATTGRLPGPPPAGMSMKLASAGDLLVVNDATAGNALHLAPEEIVVRLSWRAGNLVFRGESLAEALGEIERYTSVEFIISDERLKQIRVAGLFKTGDVEGLLKTLQENFNVSYRRVGDDKIILASSRQTVL</sequence>
<dbReference type="Pfam" id="PF16344">
    <property type="entry name" value="FecR_C"/>
    <property type="match status" value="1"/>
</dbReference>
<evidence type="ECO:0000259" key="4">
    <source>
        <dbReference type="Pfam" id="PF16344"/>
    </source>
</evidence>
<dbReference type="PANTHER" id="PTHR30273:SF2">
    <property type="entry name" value="PROTEIN FECR"/>
    <property type="match status" value="1"/>
</dbReference>
<dbReference type="InterPro" id="IPR032623">
    <property type="entry name" value="FecR_N"/>
</dbReference>
<dbReference type="InterPro" id="IPR012373">
    <property type="entry name" value="Ferrdict_sens_TM"/>
</dbReference>
<feature type="domain" description="FecR protein" evidence="2">
    <location>
        <begin position="112"/>
        <end position="204"/>
    </location>
</feature>
<keyword evidence="1" id="KW-0472">Membrane</keyword>
<dbReference type="InterPro" id="IPR006860">
    <property type="entry name" value="FecR"/>
</dbReference>
<feature type="transmembrane region" description="Helical" evidence="1">
    <location>
        <begin position="68"/>
        <end position="90"/>
    </location>
</feature>
<keyword evidence="1" id="KW-1133">Transmembrane helix</keyword>
<dbReference type="PANTHER" id="PTHR30273">
    <property type="entry name" value="PERIPLASMIC SIGNAL SENSOR AND SIGMA FACTOR ACTIVATOR FECR-RELATED"/>
    <property type="match status" value="1"/>
</dbReference>
<dbReference type="InterPro" id="IPR032508">
    <property type="entry name" value="FecR_C"/>
</dbReference>
<dbReference type="PIRSF" id="PIRSF018266">
    <property type="entry name" value="FecR"/>
    <property type="match status" value="1"/>
</dbReference>
<dbReference type="EMBL" id="JBHSDU010000015">
    <property type="protein sequence ID" value="MFC4314775.1"/>
    <property type="molecule type" value="Genomic_DNA"/>
</dbReference>
<name>A0ABV8T6P0_9GAMM</name>
<evidence type="ECO:0000259" key="2">
    <source>
        <dbReference type="Pfam" id="PF04773"/>
    </source>
</evidence>
<keyword evidence="1" id="KW-0812">Transmembrane</keyword>
<evidence type="ECO:0000259" key="3">
    <source>
        <dbReference type="Pfam" id="PF16220"/>
    </source>
</evidence>
<dbReference type="Proteomes" id="UP001595904">
    <property type="component" value="Unassembled WGS sequence"/>
</dbReference>
<evidence type="ECO:0000256" key="1">
    <source>
        <dbReference type="SAM" id="Phobius"/>
    </source>
</evidence>
<comment type="caution">
    <text evidence="5">The sequence shown here is derived from an EMBL/GenBank/DDBJ whole genome shotgun (WGS) entry which is preliminary data.</text>
</comment>
<proteinExistence type="predicted"/>
<accession>A0ABV8T6P0</accession>
<protein>
    <submittedName>
        <fullName evidence="5">FecR family protein</fullName>
    </submittedName>
</protein>